<dbReference type="InterPro" id="IPR002933">
    <property type="entry name" value="Peptidase_M20"/>
</dbReference>
<dbReference type="Gene3D" id="1.10.150.900">
    <property type="match status" value="1"/>
</dbReference>
<dbReference type="GO" id="GO:0006508">
    <property type="term" value="P:proteolysis"/>
    <property type="evidence" value="ECO:0007669"/>
    <property type="project" value="UniProtKB-KW"/>
</dbReference>
<dbReference type="Gene3D" id="3.30.70.360">
    <property type="match status" value="1"/>
</dbReference>
<dbReference type="SUPFAM" id="SSF53187">
    <property type="entry name" value="Zn-dependent exopeptidases"/>
    <property type="match status" value="1"/>
</dbReference>
<dbReference type="AlphaFoldDB" id="A0A6P0HKF5"/>
<evidence type="ECO:0000256" key="3">
    <source>
        <dbReference type="ARBA" id="ARBA00022723"/>
    </source>
</evidence>
<dbReference type="Pfam" id="PF07687">
    <property type="entry name" value="M20_dimer"/>
    <property type="match status" value="1"/>
</dbReference>
<dbReference type="SUPFAM" id="SSF55031">
    <property type="entry name" value="Bacterial exopeptidase dimerisation domain"/>
    <property type="match status" value="1"/>
</dbReference>
<keyword evidence="8" id="KW-1185">Reference proteome</keyword>
<evidence type="ECO:0000256" key="1">
    <source>
        <dbReference type="ARBA" id="ARBA00006247"/>
    </source>
</evidence>
<dbReference type="InterPro" id="IPR047177">
    <property type="entry name" value="Pept_M20A"/>
</dbReference>
<sequence length="460" mass="48217">MTTTTPAGDPHQPDAQHPAVAALRAAVQAATVSHRDPARVDAAAFDRLHAVLAEHFPLLHEHLELVRVPRQALLFRWRGRTDADPVVLMAHLDVVPVEPSDPWTHPAFAAVVADSPEGPAVWGRGTLDDKGCVVAICAAVERLLAGGATPERDVWLSFGCDEEVSGTSALAAVDHLRDAGVTPWFVLDEGGAVAAGAFPGVRRPIGVVGVTEKGTSLFELRATGRGGHSSTPARNGPTVRVARAVTRVDAAPMATRLPAPTVALLHRMAPLTPLPLRLALGAVGGRLTPALTRALQAAGPEAAAMTRTTLATTMLSGSPAANVIASTATATVNARILVGDTVASVAEHLRRVVGAGVEVAVVEAGEPSPVSPYEDDPAFALLERTITAVFPDAVPAPYVMMAATDSRFFTAICERVYRFAPFPMSKAQRESIHSYDERITVEGFLAGVDWYAALLTGLPA</sequence>
<keyword evidence="5" id="KW-0862">Zinc</keyword>
<evidence type="ECO:0000313" key="7">
    <source>
        <dbReference type="EMBL" id="NEN79103.1"/>
    </source>
</evidence>
<dbReference type="GO" id="GO:0008233">
    <property type="term" value="F:peptidase activity"/>
    <property type="evidence" value="ECO:0007669"/>
    <property type="project" value="UniProtKB-KW"/>
</dbReference>
<gene>
    <name evidence="7" type="ORF">G3T38_12520</name>
</gene>
<dbReference type="RefSeq" id="WP_163772651.1">
    <property type="nucleotide sequence ID" value="NZ_JAAGXA010000008.1"/>
</dbReference>
<keyword evidence="4 7" id="KW-0378">Hydrolase</keyword>
<dbReference type="InterPro" id="IPR036264">
    <property type="entry name" value="Bact_exopeptidase_dim_dom"/>
</dbReference>
<dbReference type="GO" id="GO:0046872">
    <property type="term" value="F:metal ion binding"/>
    <property type="evidence" value="ECO:0007669"/>
    <property type="project" value="UniProtKB-KW"/>
</dbReference>
<feature type="domain" description="Peptidase M20 dimerisation" evidence="6">
    <location>
        <begin position="211"/>
        <end position="353"/>
    </location>
</feature>
<comment type="similarity">
    <text evidence="1">Belongs to the peptidase M20A family.</text>
</comment>
<dbReference type="Pfam" id="PF01546">
    <property type="entry name" value="Peptidase_M20"/>
    <property type="match status" value="1"/>
</dbReference>
<evidence type="ECO:0000256" key="5">
    <source>
        <dbReference type="ARBA" id="ARBA00022833"/>
    </source>
</evidence>
<evidence type="ECO:0000313" key="8">
    <source>
        <dbReference type="Proteomes" id="UP000468687"/>
    </source>
</evidence>
<evidence type="ECO:0000256" key="2">
    <source>
        <dbReference type="ARBA" id="ARBA00022670"/>
    </source>
</evidence>
<dbReference type="EMBL" id="JAAGXA010000008">
    <property type="protein sequence ID" value="NEN79103.1"/>
    <property type="molecule type" value="Genomic_DNA"/>
</dbReference>
<proteinExistence type="inferred from homology"/>
<dbReference type="InterPro" id="IPR011650">
    <property type="entry name" value="Peptidase_M20_dimer"/>
</dbReference>
<comment type="caution">
    <text evidence="7">The sequence shown here is derived from an EMBL/GenBank/DDBJ whole genome shotgun (WGS) entry which is preliminary data.</text>
</comment>
<evidence type="ECO:0000259" key="6">
    <source>
        <dbReference type="Pfam" id="PF07687"/>
    </source>
</evidence>
<organism evidence="7 8">
    <name type="scientific">Nocardioides zeae</name>
    <dbReference type="NCBI Taxonomy" id="1457234"/>
    <lineage>
        <taxon>Bacteria</taxon>
        <taxon>Bacillati</taxon>
        <taxon>Actinomycetota</taxon>
        <taxon>Actinomycetes</taxon>
        <taxon>Propionibacteriales</taxon>
        <taxon>Nocardioidaceae</taxon>
        <taxon>Nocardioides</taxon>
    </lineage>
</organism>
<evidence type="ECO:0000256" key="4">
    <source>
        <dbReference type="ARBA" id="ARBA00022801"/>
    </source>
</evidence>
<name>A0A6P0HKF5_9ACTN</name>
<dbReference type="Gene3D" id="3.40.630.10">
    <property type="entry name" value="Zn peptidases"/>
    <property type="match status" value="1"/>
</dbReference>
<dbReference type="Proteomes" id="UP000468687">
    <property type="component" value="Unassembled WGS sequence"/>
</dbReference>
<keyword evidence="2" id="KW-0645">Protease</keyword>
<protein>
    <submittedName>
        <fullName evidence="7">M20/M25/M40 family metallo-hydrolase</fullName>
    </submittedName>
</protein>
<reference evidence="7 8" key="1">
    <citation type="journal article" date="2014" name="Int. J. Syst. Evol. Microbiol.">
        <title>Nocardioides zeae sp. nov., isolated from the stem of Zea mays.</title>
        <authorList>
            <person name="Glaeser S.P."/>
            <person name="McInroy J.A."/>
            <person name="Busse H.J."/>
            <person name="Kampfer P."/>
        </authorList>
    </citation>
    <scope>NUCLEOTIDE SEQUENCE [LARGE SCALE GENOMIC DNA]</scope>
    <source>
        <strain evidence="7 8">JCM 30728</strain>
    </source>
</reference>
<dbReference type="PANTHER" id="PTHR45962">
    <property type="entry name" value="N-FATTY-ACYL-AMINO ACID SYNTHASE/HYDROLASE PM20D1"/>
    <property type="match status" value="1"/>
</dbReference>
<dbReference type="PANTHER" id="PTHR45962:SF1">
    <property type="entry name" value="N-FATTY-ACYL-AMINO ACID SYNTHASE_HYDROLASE PM20D1"/>
    <property type="match status" value="1"/>
</dbReference>
<keyword evidence="3" id="KW-0479">Metal-binding</keyword>
<accession>A0A6P0HKF5</accession>